<evidence type="ECO:0000313" key="2">
    <source>
        <dbReference type="Proteomes" id="UP000078200"/>
    </source>
</evidence>
<reference evidence="1" key="1">
    <citation type="submission" date="2020-05" db="UniProtKB">
        <authorList>
            <consortium name="EnsemblMetazoa"/>
        </authorList>
    </citation>
    <scope>IDENTIFICATION</scope>
    <source>
        <strain evidence="1">TTRI</strain>
    </source>
</reference>
<sequence length="151" mass="16501">MDSDTVGSYASLQSLLMRKDQGSQTIMKLSRPHVTTFRNNLLYNTTDTGDACVLPSVKSTRTRGLHLIATNLRPPAKNVEVRTDSRPIVQKRICPSRLAVIHTPAVSGDILGYVADFATSRNISCSKARDVINGEKSVTTTSLRTPDNIKS</sequence>
<proteinExistence type="predicted"/>
<dbReference type="VEuPathDB" id="VectorBase:GAUT011696"/>
<keyword evidence="2" id="KW-1185">Reference proteome</keyword>
<evidence type="ECO:0000313" key="1">
    <source>
        <dbReference type="EnsemblMetazoa" id="GAUT011696-PA"/>
    </source>
</evidence>
<name>A0A1A9UQ03_GLOAU</name>
<organism evidence="1 2">
    <name type="scientific">Glossina austeni</name>
    <name type="common">Savannah tsetse fly</name>
    <dbReference type="NCBI Taxonomy" id="7395"/>
    <lineage>
        <taxon>Eukaryota</taxon>
        <taxon>Metazoa</taxon>
        <taxon>Ecdysozoa</taxon>
        <taxon>Arthropoda</taxon>
        <taxon>Hexapoda</taxon>
        <taxon>Insecta</taxon>
        <taxon>Pterygota</taxon>
        <taxon>Neoptera</taxon>
        <taxon>Endopterygota</taxon>
        <taxon>Diptera</taxon>
        <taxon>Brachycera</taxon>
        <taxon>Muscomorpha</taxon>
        <taxon>Hippoboscoidea</taxon>
        <taxon>Glossinidae</taxon>
        <taxon>Glossina</taxon>
    </lineage>
</organism>
<dbReference type="EnsemblMetazoa" id="GAUT011696-RA">
    <property type="protein sequence ID" value="GAUT011696-PA"/>
    <property type="gene ID" value="GAUT011696"/>
</dbReference>
<dbReference type="AlphaFoldDB" id="A0A1A9UQ03"/>
<dbReference type="Proteomes" id="UP000078200">
    <property type="component" value="Unassembled WGS sequence"/>
</dbReference>
<accession>A0A1A9UQ03</accession>
<protein>
    <submittedName>
        <fullName evidence="1">Uncharacterized protein</fullName>
    </submittedName>
</protein>